<organism evidence="3 4">
    <name type="scientific">Candidatus Dojkabacteria bacterium</name>
    <dbReference type="NCBI Taxonomy" id="2099670"/>
    <lineage>
        <taxon>Bacteria</taxon>
        <taxon>Candidatus Dojkabacteria</taxon>
    </lineage>
</organism>
<dbReference type="InterPro" id="IPR023365">
    <property type="entry name" value="Sortase_dom-sf"/>
</dbReference>
<dbReference type="GO" id="GO:0016787">
    <property type="term" value="F:hydrolase activity"/>
    <property type="evidence" value="ECO:0007669"/>
    <property type="project" value="UniProtKB-KW"/>
</dbReference>
<dbReference type="Gene3D" id="2.40.260.10">
    <property type="entry name" value="Sortase"/>
    <property type="match status" value="1"/>
</dbReference>
<dbReference type="AlphaFoldDB" id="A0A847VE67"/>
<proteinExistence type="predicted"/>
<accession>A0A847VE67</accession>
<sequence>MQEYKFLSALFQSKLFYTILTILCLTVAILPFIPEIQYQIRKKMEVPYEEEDIFLDEGEERSIKIKQEYESGRLKGNVLVIPTIGVYIDIVEGNSEKILSKGAWRRPNTSTPDRGGNTVITAHRYYYIPPNNKTFYNLDKLEIGSKVFIYWQEKEYIYEVYETLIVKPQQLEIEENTEDNILTLYTCHPLFTANKRYVVKSFLTETKRYL</sequence>
<protein>
    <submittedName>
        <fullName evidence="3">Class E sortase</fullName>
    </submittedName>
</protein>
<dbReference type="InterPro" id="IPR005754">
    <property type="entry name" value="Sortase"/>
</dbReference>
<evidence type="ECO:0000313" key="4">
    <source>
        <dbReference type="Proteomes" id="UP000564033"/>
    </source>
</evidence>
<dbReference type="NCBIfam" id="TIGR01076">
    <property type="entry name" value="sortase_fam"/>
    <property type="match status" value="1"/>
</dbReference>
<evidence type="ECO:0000256" key="2">
    <source>
        <dbReference type="SAM" id="Phobius"/>
    </source>
</evidence>
<feature type="transmembrane region" description="Helical" evidence="2">
    <location>
        <begin position="15"/>
        <end position="33"/>
    </location>
</feature>
<keyword evidence="1" id="KW-0378">Hydrolase</keyword>
<name>A0A847VE67_9BACT</name>
<dbReference type="EMBL" id="JAAZIL010000095">
    <property type="protein sequence ID" value="NLZ24826.1"/>
    <property type="molecule type" value="Genomic_DNA"/>
</dbReference>
<dbReference type="CDD" id="cd05830">
    <property type="entry name" value="Sortase_E"/>
    <property type="match status" value="1"/>
</dbReference>
<dbReference type="Pfam" id="PF04203">
    <property type="entry name" value="Sortase"/>
    <property type="match status" value="1"/>
</dbReference>
<dbReference type="InterPro" id="IPR042003">
    <property type="entry name" value="Sortase_E"/>
</dbReference>
<dbReference type="Proteomes" id="UP000564033">
    <property type="component" value="Unassembled WGS sequence"/>
</dbReference>
<comment type="caution">
    <text evidence="3">The sequence shown here is derived from an EMBL/GenBank/DDBJ whole genome shotgun (WGS) entry which is preliminary data.</text>
</comment>
<keyword evidence="2" id="KW-0472">Membrane</keyword>
<gene>
    <name evidence="3" type="ORF">GX888_03740</name>
</gene>
<evidence type="ECO:0000256" key="1">
    <source>
        <dbReference type="ARBA" id="ARBA00022801"/>
    </source>
</evidence>
<keyword evidence="2" id="KW-0812">Transmembrane</keyword>
<evidence type="ECO:0000313" key="3">
    <source>
        <dbReference type="EMBL" id="NLZ24826.1"/>
    </source>
</evidence>
<dbReference type="SUPFAM" id="SSF63817">
    <property type="entry name" value="Sortase"/>
    <property type="match status" value="1"/>
</dbReference>
<reference evidence="3 4" key="1">
    <citation type="journal article" date="2020" name="Biotechnol. Biofuels">
        <title>New insights from the biogas microbiome by comprehensive genome-resolved metagenomics of nearly 1600 species originating from multiple anaerobic digesters.</title>
        <authorList>
            <person name="Campanaro S."/>
            <person name="Treu L."/>
            <person name="Rodriguez-R L.M."/>
            <person name="Kovalovszki A."/>
            <person name="Ziels R.M."/>
            <person name="Maus I."/>
            <person name="Zhu X."/>
            <person name="Kougias P.G."/>
            <person name="Basile A."/>
            <person name="Luo G."/>
            <person name="Schluter A."/>
            <person name="Konstantinidis K.T."/>
            <person name="Angelidaki I."/>
        </authorList>
    </citation>
    <scope>NUCLEOTIDE SEQUENCE [LARGE SCALE GENOMIC DNA]</scope>
    <source>
        <strain evidence="3">AS19jrsBPTG_9</strain>
    </source>
</reference>
<keyword evidence="2" id="KW-1133">Transmembrane helix</keyword>